<dbReference type="InterPro" id="IPR001173">
    <property type="entry name" value="Glyco_trans_2-like"/>
</dbReference>
<keyword evidence="3" id="KW-0808">Transferase</keyword>
<dbReference type="Pfam" id="PF00535">
    <property type="entry name" value="Glycos_transf_2"/>
    <property type="match status" value="1"/>
</dbReference>
<dbReference type="Gene3D" id="3.90.550.10">
    <property type="entry name" value="Spore Coat Polysaccharide Biosynthesis Protein SpsA, Chain A"/>
    <property type="match status" value="1"/>
</dbReference>
<keyword evidence="1" id="KW-1003">Cell membrane</keyword>
<accession>A0A6I6XIZ8</accession>
<keyword evidence="1" id="KW-0472">Membrane</keyword>
<evidence type="ECO:0000256" key="1">
    <source>
        <dbReference type="ARBA" id="ARBA00022519"/>
    </source>
</evidence>
<sequence>MTQHLLEQPQAAQQPVIPPAFSGAILGLQGDVLHGWAMDNAQPEQRLVIEVFVDGASVALARADQYEPQAPAGDQFHGFVVQLRQSWLDEARVITVQIANQAVSLDGQVLLPTTPSQDTASVASQVWHTGGLRVGGWCWDPQAPRRHVQVTVREGNQVISQATCNVHNQALAYRATSDHGFAIDLPWELADGKMHVLEVVNDLGQPLAGSPIRLRCWPEGVEGLIKQLDSKHDAATLELLSAVASEQSLRLPKSAGWESYPQWFEAFQRLDEKDSPALQGKLGLLLISEGEETLEQISLTSLGGNRADVHTLAIAPSADLTPGIAQLLAAGCDRILPMHAGDRLAPHALPHLSALLDDGSAWAFADCDRDGPQGERSLPWLKPVWDIDLFIGADIFTPGAIFGAGIVEAALALLSGRGDQASVGWHELIAGVALATQNSDASVAHLPRVFYHRAHHAPASPEQAEPSLQRLRAVEWLCEALASGASVSRVAGYPALLRAHWPLPEQLPRVSLIVPTRDQYKLLHACIEGLLNDTDYPNLEIIVVDNQSSDPATLAYFEDIKARGVTLLSHPYPFNYSTINNRAASIATGELIGLVNNDIEIIEGGWLKEMVAQLLRPRVGAVGAKLLWPNRMVQHGGVVVGINGLAAHTGNNLEQHDAGYLGMNQITRRQSAVTAACLLLRKSVFDEVGGLDERAFPVAFNDVDLCLRIQQRGMHLLWSAFAQLIHAESASRGKDLTAEKKARAQREQENFIKRWGATQNDLNYHPALSLDYLTGPYGGIALPPKRAGQRLNNLSVTKPDITSIDQQLADLREPVSQ</sequence>
<dbReference type="EMBL" id="CP026115">
    <property type="protein sequence ID" value="QHG63845.1"/>
    <property type="molecule type" value="Genomic_DNA"/>
</dbReference>
<dbReference type="CDD" id="cd04186">
    <property type="entry name" value="GT_2_like_c"/>
    <property type="match status" value="1"/>
</dbReference>
<dbReference type="PANTHER" id="PTHR43179:SF7">
    <property type="entry name" value="RHAMNOSYLTRANSFERASE WBBL"/>
    <property type="match status" value="1"/>
</dbReference>
<reference evidence="3 4" key="1">
    <citation type="submission" date="2020-02" db="EMBL/GenBank/DDBJ databases">
        <title>Pseudomonas Putida W5 Complete Genome Assembly.</title>
        <authorList>
            <person name="Yuan Z.-C."/>
            <person name="Shaw G.A."/>
            <person name="Cusano A.D."/>
            <person name="Caddey B.J."/>
            <person name="Weselowski B.J."/>
        </authorList>
    </citation>
    <scope>NUCLEOTIDE SEQUENCE [LARGE SCALE GENOMIC DNA]</scope>
    <source>
        <strain evidence="3 4">W5</strain>
    </source>
</reference>
<organism evidence="3 4">
    <name type="scientific">Pseudomonas putida</name>
    <name type="common">Arthrobacter siderocapsulatus</name>
    <dbReference type="NCBI Taxonomy" id="303"/>
    <lineage>
        <taxon>Bacteria</taxon>
        <taxon>Pseudomonadati</taxon>
        <taxon>Pseudomonadota</taxon>
        <taxon>Gammaproteobacteria</taxon>
        <taxon>Pseudomonadales</taxon>
        <taxon>Pseudomonadaceae</taxon>
        <taxon>Pseudomonas</taxon>
    </lineage>
</organism>
<protein>
    <submittedName>
        <fullName evidence="3">Glycosyltransferase</fullName>
    </submittedName>
</protein>
<dbReference type="AlphaFoldDB" id="A0A6I6XIZ8"/>
<dbReference type="SUPFAM" id="SSF53448">
    <property type="entry name" value="Nucleotide-diphospho-sugar transferases"/>
    <property type="match status" value="1"/>
</dbReference>
<proteinExistence type="predicted"/>
<evidence type="ECO:0000313" key="3">
    <source>
        <dbReference type="EMBL" id="QHG63845.1"/>
    </source>
</evidence>
<name>A0A6I6XIZ8_PSEPU</name>
<gene>
    <name evidence="3" type="ORF">C2H86_05150</name>
</gene>
<evidence type="ECO:0000313" key="4">
    <source>
        <dbReference type="Proteomes" id="UP000464480"/>
    </source>
</evidence>
<dbReference type="InterPro" id="IPR029044">
    <property type="entry name" value="Nucleotide-diphossugar_trans"/>
</dbReference>
<keyword evidence="1" id="KW-0997">Cell inner membrane</keyword>
<evidence type="ECO:0000259" key="2">
    <source>
        <dbReference type="Pfam" id="PF00535"/>
    </source>
</evidence>
<dbReference type="PANTHER" id="PTHR43179">
    <property type="entry name" value="RHAMNOSYLTRANSFERASE WBBL"/>
    <property type="match status" value="1"/>
</dbReference>
<dbReference type="RefSeq" id="WP_159409318.1">
    <property type="nucleotide sequence ID" value="NZ_CP026115.2"/>
</dbReference>
<dbReference type="GO" id="GO:0016740">
    <property type="term" value="F:transferase activity"/>
    <property type="evidence" value="ECO:0007669"/>
    <property type="project" value="UniProtKB-KW"/>
</dbReference>
<feature type="domain" description="Glycosyltransferase 2-like" evidence="2">
    <location>
        <begin position="511"/>
        <end position="688"/>
    </location>
</feature>
<dbReference type="Proteomes" id="UP000464480">
    <property type="component" value="Chromosome"/>
</dbReference>